<organism evidence="1">
    <name type="scientific">mine drainage metagenome</name>
    <dbReference type="NCBI Taxonomy" id="410659"/>
    <lineage>
        <taxon>unclassified sequences</taxon>
        <taxon>metagenomes</taxon>
        <taxon>ecological metagenomes</taxon>
    </lineage>
</organism>
<accession>E6QLU8</accession>
<sequence>MPHERTARYQEAIIGFPPCEDLYLARRKVVAITDRYPGIVYSPVGAAGNFDGAMLRAMPGVTFPDGIVATEHALTDGETLIVRGGFRLLKRTQSGDQMPDPDEAMQQWIATLIGGGFSVDAENTVMAEKSLSFFYPGQDRDIILPFWMVISKLMVADAEKAAATMVRGVGHNTWLGFGMLISA</sequence>
<dbReference type="EMBL" id="CABQ01000194">
    <property type="protein sequence ID" value="CBI08219.1"/>
    <property type="molecule type" value="Genomic_DNA"/>
</dbReference>
<dbReference type="SUPFAM" id="SSF117987">
    <property type="entry name" value="CRISPR-associated protein"/>
    <property type="match status" value="1"/>
</dbReference>
<comment type="caution">
    <text evidence="1">The sequence shown here is derived from an EMBL/GenBank/DDBJ whole genome shotgun (WGS) entry which is preliminary data.</text>
</comment>
<protein>
    <submittedName>
        <fullName evidence="1">Uncharacterized protein</fullName>
    </submittedName>
</protein>
<evidence type="ECO:0000313" key="1">
    <source>
        <dbReference type="EMBL" id="CBI08219.1"/>
    </source>
</evidence>
<dbReference type="AlphaFoldDB" id="E6QLU8"/>
<gene>
    <name evidence="1" type="ORF">CARN6_1664</name>
</gene>
<proteinExistence type="predicted"/>
<name>E6QLU8_9ZZZZ</name>
<dbReference type="Gene3D" id="3.30.70.1210">
    <property type="entry name" value="Crispr-associated protein, domain 2"/>
    <property type="match status" value="1"/>
</dbReference>
<reference evidence="1" key="1">
    <citation type="submission" date="2009-10" db="EMBL/GenBank/DDBJ databases">
        <title>Diversity of trophic interactions inside an arsenic-rich microbial ecosystem.</title>
        <authorList>
            <person name="Bertin P.N."/>
            <person name="Heinrich-Salmeron A."/>
            <person name="Pelletier E."/>
            <person name="Goulhen-Chollet F."/>
            <person name="Arsene-Ploetze F."/>
            <person name="Gallien S."/>
            <person name="Calteau A."/>
            <person name="Vallenet D."/>
            <person name="Casiot C."/>
            <person name="Chane-Woon-Ming B."/>
            <person name="Giloteaux L."/>
            <person name="Barakat M."/>
            <person name="Bonnefoy V."/>
            <person name="Bruneel O."/>
            <person name="Chandler M."/>
            <person name="Cleiss J."/>
            <person name="Duran R."/>
            <person name="Elbaz-Poulichet F."/>
            <person name="Fonknechten N."/>
            <person name="Lauga B."/>
            <person name="Mornico D."/>
            <person name="Ortet P."/>
            <person name="Schaeffer C."/>
            <person name="Siguier P."/>
            <person name="Alexander Thil Smith A."/>
            <person name="Van Dorsselaer A."/>
            <person name="Weissenbach J."/>
            <person name="Medigue C."/>
            <person name="Le Paslier D."/>
        </authorList>
    </citation>
    <scope>NUCLEOTIDE SEQUENCE</scope>
</reference>